<keyword evidence="2 5" id="KW-0238">DNA-binding</keyword>
<dbReference type="CDD" id="cd00059">
    <property type="entry name" value="FH_FOX"/>
    <property type="match status" value="1"/>
</dbReference>
<dbReference type="SMART" id="SM00339">
    <property type="entry name" value="FH"/>
    <property type="match status" value="1"/>
</dbReference>
<dbReference type="InterPro" id="IPR030456">
    <property type="entry name" value="TF_fork_head_CS_2"/>
</dbReference>
<dbReference type="InterPro" id="IPR001766">
    <property type="entry name" value="Fork_head_dom"/>
</dbReference>
<reference evidence="8 9" key="1">
    <citation type="submission" date="2023-04" db="EMBL/GenBank/DDBJ databases">
        <title>Genome of Basidiobolus ranarum AG-B5.</title>
        <authorList>
            <person name="Stajich J.E."/>
            <person name="Carter-House D."/>
            <person name="Gryganskyi A."/>
        </authorList>
    </citation>
    <scope>NUCLEOTIDE SEQUENCE [LARGE SCALE GENOMIC DNA]</scope>
    <source>
        <strain evidence="8 9">AG-B5</strain>
    </source>
</reference>
<dbReference type="InterPro" id="IPR045912">
    <property type="entry name" value="FOXJ2/3-like"/>
</dbReference>
<keyword evidence="1" id="KW-0805">Transcription regulation</keyword>
<dbReference type="Pfam" id="PF00250">
    <property type="entry name" value="Forkhead"/>
    <property type="match status" value="1"/>
</dbReference>
<dbReference type="SUPFAM" id="SSF46785">
    <property type="entry name" value="Winged helix' DNA-binding domain"/>
    <property type="match status" value="1"/>
</dbReference>
<dbReference type="PROSITE" id="PS50039">
    <property type="entry name" value="FORK_HEAD_3"/>
    <property type="match status" value="1"/>
</dbReference>
<dbReference type="Proteomes" id="UP001479436">
    <property type="component" value="Unassembled WGS sequence"/>
</dbReference>
<feature type="DNA-binding region" description="Fork-head" evidence="5">
    <location>
        <begin position="82"/>
        <end position="159"/>
    </location>
</feature>
<evidence type="ECO:0000313" key="8">
    <source>
        <dbReference type="EMBL" id="KAK9766764.1"/>
    </source>
</evidence>
<evidence type="ECO:0000256" key="5">
    <source>
        <dbReference type="PROSITE-ProRule" id="PRU00089"/>
    </source>
</evidence>
<organism evidence="8 9">
    <name type="scientific">Basidiobolus ranarum</name>
    <dbReference type="NCBI Taxonomy" id="34480"/>
    <lineage>
        <taxon>Eukaryota</taxon>
        <taxon>Fungi</taxon>
        <taxon>Fungi incertae sedis</taxon>
        <taxon>Zoopagomycota</taxon>
        <taxon>Entomophthoromycotina</taxon>
        <taxon>Basidiobolomycetes</taxon>
        <taxon>Basidiobolales</taxon>
        <taxon>Basidiobolaceae</taxon>
        <taxon>Basidiobolus</taxon>
    </lineage>
</organism>
<dbReference type="PANTHER" id="PTHR46078">
    <property type="entry name" value="FORKHEAD BOX PROTEIN J2 FAMILY MEMBER"/>
    <property type="match status" value="1"/>
</dbReference>
<dbReference type="PANTHER" id="PTHR46078:SF2">
    <property type="entry name" value="FORK-HEAD DOMAIN-CONTAINING PROTEIN"/>
    <property type="match status" value="1"/>
</dbReference>
<keyword evidence="9" id="KW-1185">Reference proteome</keyword>
<dbReference type="Gene3D" id="1.10.10.10">
    <property type="entry name" value="Winged helix-like DNA-binding domain superfamily/Winged helix DNA-binding domain"/>
    <property type="match status" value="1"/>
</dbReference>
<evidence type="ECO:0000256" key="4">
    <source>
        <dbReference type="ARBA" id="ARBA00023242"/>
    </source>
</evidence>
<dbReference type="PROSITE" id="PS00658">
    <property type="entry name" value="FORK_HEAD_2"/>
    <property type="match status" value="1"/>
</dbReference>
<feature type="compositionally biased region" description="Low complexity" evidence="6">
    <location>
        <begin position="62"/>
        <end position="74"/>
    </location>
</feature>
<keyword evidence="3" id="KW-0804">Transcription</keyword>
<accession>A0ABR2WZ62</accession>
<feature type="region of interest" description="Disordered" evidence="6">
    <location>
        <begin position="62"/>
        <end position="84"/>
    </location>
</feature>
<evidence type="ECO:0000256" key="2">
    <source>
        <dbReference type="ARBA" id="ARBA00023125"/>
    </source>
</evidence>
<proteinExistence type="predicted"/>
<name>A0ABR2WZ62_9FUNG</name>
<evidence type="ECO:0000313" key="9">
    <source>
        <dbReference type="Proteomes" id="UP001479436"/>
    </source>
</evidence>
<dbReference type="PRINTS" id="PR00053">
    <property type="entry name" value="FORKHEAD"/>
</dbReference>
<evidence type="ECO:0000259" key="7">
    <source>
        <dbReference type="PROSITE" id="PS50039"/>
    </source>
</evidence>
<comment type="subcellular location">
    <subcellularLocation>
        <location evidence="5">Nucleus</location>
    </subcellularLocation>
</comment>
<evidence type="ECO:0000256" key="6">
    <source>
        <dbReference type="SAM" id="MobiDB-lite"/>
    </source>
</evidence>
<dbReference type="InterPro" id="IPR036390">
    <property type="entry name" value="WH_DNA-bd_sf"/>
</dbReference>
<sequence>MDLRPIPNFSSQDNNQIYMPNFNHPDHNSIPVSQSAKLADCLSREASSVRVSPIYDSSLNTKTISSTSSKGSGTQNRTNSEKPPYPYAKLIAQAILTSDSQALTLNEIYVWIIEKYPYYKNAASGWKNSIRHNLSLNKMFLRVPRAINEPGKGSYWTINFAAKEMKSKFMGHTRQFSPYSVALAYQSDMTQTARWNSVNIGTNRIECIPDPTISGCLSSSNFISSQVPPITPSHEICQPLNYHGQHMSLPCLYSLENGSIGSHTNTTIYSSYPAESFSAPFQSNEYSISSDASMINGPKPTTTYGLSMPLLVEPQGKAQHPFRALTLHNPIPEMTNLSTCYLSGLLEPVSQEFDQVSQGANRFGL</sequence>
<keyword evidence="4 5" id="KW-0539">Nucleus</keyword>
<comment type="caution">
    <text evidence="8">The sequence shown here is derived from an EMBL/GenBank/DDBJ whole genome shotgun (WGS) entry which is preliminary data.</text>
</comment>
<dbReference type="EMBL" id="JASJQH010000127">
    <property type="protein sequence ID" value="KAK9766764.1"/>
    <property type="molecule type" value="Genomic_DNA"/>
</dbReference>
<evidence type="ECO:0000256" key="3">
    <source>
        <dbReference type="ARBA" id="ARBA00023163"/>
    </source>
</evidence>
<gene>
    <name evidence="8" type="ORF">K7432_003925</name>
</gene>
<feature type="domain" description="Fork-head" evidence="7">
    <location>
        <begin position="82"/>
        <end position="159"/>
    </location>
</feature>
<dbReference type="InterPro" id="IPR036388">
    <property type="entry name" value="WH-like_DNA-bd_sf"/>
</dbReference>
<protein>
    <recommendedName>
        <fullName evidence="7">Fork-head domain-containing protein</fullName>
    </recommendedName>
</protein>
<evidence type="ECO:0000256" key="1">
    <source>
        <dbReference type="ARBA" id="ARBA00023015"/>
    </source>
</evidence>